<proteinExistence type="predicted"/>
<evidence type="ECO:0000313" key="1">
    <source>
        <dbReference type="EMBL" id="CEK65365.1"/>
    </source>
</evidence>
<dbReference type="EMBL" id="HACG01018500">
    <property type="protein sequence ID" value="CEK65365.1"/>
    <property type="molecule type" value="Transcribed_RNA"/>
</dbReference>
<dbReference type="AlphaFoldDB" id="A0A0B6ZC97"/>
<protein>
    <submittedName>
        <fullName evidence="1">Uncharacterized protein</fullName>
    </submittedName>
</protein>
<accession>A0A0B6ZC97</accession>
<name>A0A0B6ZC97_9EUPU</name>
<sequence length="66" mass="7111">MVLTILLQSQQGHFDGAPSSFPGFNELTPTAWYDSENPTSSACLAIISSIKYPIDSSTMMPSLTDV</sequence>
<organism evidence="1">
    <name type="scientific">Arion vulgaris</name>
    <dbReference type="NCBI Taxonomy" id="1028688"/>
    <lineage>
        <taxon>Eukaryota</taxon>
        <taxon>Metazoa</taxon>
        <taxon>Spiralia</taxon>
        <taxon>Lophotrochozoa</taxon>
        <taxon>Mollusca</taxon>
        <taxon>Gastropoda</taxon>
        <taxon>Heterobranchia</taxon>
        <taxon>Euthyneura</taxon>
        <taxon>Panpulmonata</taxon>
        <taxon>Eupulmonata</taxon>
        <taxon>Stylommatophora</taxon>
        <taxon>Helicina</taxon>
        <taxon>Arionoidea</taxon>
        <taxon>Arionidae</taxon>
        <taxon>Arion</taxon>
    </lineage>
</organism>
<feature type="non-terminal residue" evidence="1">
    <location>
        <position position="66"/>
    </location>
</feature>
<reference evidence="1" key="1">
    <citation type="submission" date="2014-12" db="EMBL/GenBank/DDBJ databases">
        <title>Insight into the proteome of Arion vulgaris.</title>
        <authorList>
            <person name="Aradska J."/>
            <person name="Bulat T."/>
            <person name="Smidak R."/>
            <person name="Sarate P."/>
            <person name="Gangsoo J."/>
            <person name="Sialana F."/>
            <person name="Bilban M."/>
            <person name="Lubec G."/>
        </authorList>
    </citation>
    <scope>NUCLEOTIDE SEQUENCE</scope>
    <source>
        <tissue evidence="1">Skin</tissue>
    </source>
</reference>
<gene>
    <name evidence="1" type="primary">ORF54805</name>
</gene>